<name>A0ABN8R7J8_9CNID</name>
<evidence type="ECO:0000256" key="4">
    <source>
        <dbReference type="ARBA" id="ARBA00022517"/>
    </source>
</evidence>
<evidence type="ECO:0000256" key="7">
    <source>
        <dbReference type="ARBA" id="ARBA00022833"/>
    </source>
</evidence>
<keyword evidence="14" id="KW-1185">Reference proteome</keyword>
<dbReference type="EMBL" id="CALNXK010000185">
    <property type="protein sequence ID" value="CAH3173857.1"/>
    <property type="molecule type" value="Genomic_DNA"/>
</dbReference>
<organism evidence="13 14">
    <name type="scientific">Porites lobata</name>
    <dbReference type="NCBI Taxonomy" id="104759"/>
    <lineage>
        <taxon>Eukaryota</taxon>
        <taxon>Metazoa</taxon>
        <taxon>Cnidaria</taxon>
        <taxon>Anthozoa</taxon>
        <taxon>Hexacorallia</taxon>
        <taxon>Scleractinia</taxon>
        <taxon>Fungiina</taxon>
        <taxon>Poritidae</taxon>
        <taxon>Porites</taxon>
    </lineage>
</organism>
<keyword evidence="3" id="KW-0963">Cytoplasm</keyword>
<dbReference type="PROSITE" id="PS00028">
    <property type="entry name" value="ZINC_FINGER_C2H2_1"/>
    <property type="match status" value="1"/>
</dbReference>
<evidence type="ECO:0000256" key="1">
    <source>
        <dbReference type="ARBA" id="ARBA00004123"/>
    </source>
</evidence>
<dbReference type="InterPro" id="IPR013087">
    <property type="entry name" value="Znf_C2H2_type"/>
</dbReference>
<evidence type="ECO:0000256" key="9">
    <source>
        <dbReference type="ARBA" id="ARBA00038064"/>
    </source>
</evidence>
<keyword evidence="8" id="KW-0539">Nucleus</keyword>
<keyword evidence="5" id="KW-0479">Metal-binding</keyword>
<proteinExistence type="inferred from homology"/>
<evidence type="ECO:0000256" key="8">
    <source>
        <dbReference type="ARBA" id="ARBA00023242"/>
    </source>
</evidence>
<dbReference type="PANTHER" id="PTHR46095:SF1">
    <property type="entry name" value="ZINC FINGER PROTEIN 593"/>
    <property type="match status" value="1"/>
</dbReference>
<dbReference type="Gene3D" id="3.30.160.60">
    <property type="entry name" value="Classic Zinc Finger"/>
    <property type="match status" value="1"/>
</dbReference>
<feature type="region of interest" description="Disordered" evidence="11">
    <location>
        <begin position="1"/>
        <end position="20"/>
    </location>
</feature>
<comment type="subcellular location">
    <subcellularLocation>
        <location evidence="2">Cytoplasm</location>
    </subcellularLocation>
    <subcellularLocation>
        <location evidence="1">Nucleus</location>
    </subcellularLocation>
</comment>
<protein>
    <recommendedName>
        <fullName evidence="12">C2H2-type domain-containing protein</fullName>
    </recommendedName>
</protein>
<evidence type="ECO:0000256" key="2">
    <source>
        <dbReference type="ARBA" id="ARBA00004496"/>
    </source>
</evidence>
<dbReference type="InterPro" id="IPR036236">
    <property type="entry name" value="Znf_C2H2_sf"/>
</dbReference>
<feature type="region of interest" description="Disordered" evidence="11">
    <location>
        <begin position="98"/>
        <end position="137"/>
    </location>
</feature>
<keyword evidence="4" id="KW-0690">Ribosome biogenesis</keyword>
<dbReference type="SMART" id="SM00451">
    <property type="entry name" value="ZnF_U1"/>
    <property type="match status" value="1"/>
</dbReference>
<comment type="similarity">
    <text evidence="9">Belongs to the ZNF593/BUD20 C2H2-type zinc-finger protein family.</text>
</comment>
<dbReference type="Pfam" id="PF12171">
    <property type="entry name" value="zf-C2H2_jaz"/>
    <property type="match status" value="1"/>
</dbReference>
<evidence type="ECO:0000259" key="12">
    <source>
        <dbReference type="PROSITE" id="PS50157"/>
    </source>
</evidence>
<dbReference type="SUPFAM" id="SSF57667">
    <property type="entry name" value="beta-beta-alpha zinc fingers"/>
    <property type="match status" value="1"/>
</dbReference>
<dbReference type="InterPro" id="IPR022755">
    <property type="entry name" value="Znf_C2H2_jaz"/>
</dbReference>
<accession>A0ABN8R7J8</accession>
<dbReference type="Proteomes" id="UP001159405">
    <property type="component" value="Unassembled WGS sequence"/>
</dbReference>
<evidence type="ECO:0000256" key="10">
    <source>
        <dbReference type="PROSITE-ProRule" id="PRU00042"/>
    </source>
</evidence>
<evidence type="ECO:0000256" key="5">
    <source>
        <dbReference type="ARBA" id="ARBA00022723"/>
    </source>
</evidence>
<dbReference type="PANTHER" id="PTHR46095">
    <property type="entry name" value="ZINC FINGER PROTEIN 593"/>
    <property type="match status" value="1"/>
</dbReference>
<keyword evidence="7" id="KW-0862">Zinc</keyword>
<sequence>MGRLRRKRMHKNDKHLKKKYRTKRRTKDLDQIHVDMQPQNAAKLKSQEVDMDLPGAGQYYCIQCARYFVDDKSLKDHIRSRVHRKKVKMLKEVPYTPEEAERAAGMGSYTLTSTKPLLPVDQDEEMKSGENIENLDT</sequence>
<dbReference type="InterPro" id="IPR003604">
    <property type="entry name" value="Matrin/U1-like-C_Znf_C2H2"/>
</dbReference>
<evidence type="ECO:0000313" key="13">
    <source>
        <dbReference type="EMBL" id="CAH3173857.1"/>
    </source>
</evidence>
<feature type="domain" description="C2H2-type" evidence="12">
    <location>
        <begin position="59"/>
        <end position="88"/>
    </location>
</feature>
<reference evidence="13 14" key="1">
    <citation type="submission" date="2022-05" db="EMBL/GenBank/DDBJ databases">
        <authorList>
            <consortium name="Genoscope - CEA"/>
            <person name="William W."/>
        </authorList>
    </citation>
    <scope>NUCLEOTIDE SEQUENCE [LARGE SCALE GENOMIC DNA]</scope>
</reference>
<dbReference type="InterPro" id="IPR051879">
    <property type="entry name" value="C2H2-ZF_Maturation_Protein"/>
</dbReference>
<evidence type="ECO:0000313" key="14">
    <source>
        <dbReference type="Proteomes" id="UP001159405"/>
    </source>
</evidence>
<evidence type="ECO:0000256" key="6">
    <source>
        <dbReference type="ARBA" id="ARBA00022771"/>
    </source>
</evidence>
<gene>
    <name evidence="13" type="ORF">PLOB_00014470</name>
</gene>
<evidence type="ECO:0000256" key="3">
    <source>
        <dbReference type="ARBA" id="ARBA00022490"/>
    </source>
</evidence>
<comment type="caution">
    <text evidence="13">The sequence shown here is derived from an EMBL/GenBank/DDBJ whole genome shotgun (WGS) entry which is preliminary data.</text>
</comment>
<keyword evidence="6 10" id="KW-0863">Zinc-finger</keyword>
<dbReference type="PROSITE" id="PS50157">
    <property type="entry name" value="ZINC_FINGER_C2H2_2"/>
    <property type="match status" value="1"/>
</dbReference>
<evidence type="ECO:0000256" key="11">
    <source>
        <dbReference type="SAM" id="MobiDB-lite"/>
    </source>
</evidence>